<keyword evidence="5" id="KW-1185">Reference proteome</keyword>
<gene>
    <name evidence="6 7" type="primary">LOC136071824</name>
</gene>
<name>A0ABM4BVT8_HYDVU</name>
<evidence type="ECO:0000256" key="3">
    <source>
        <dbReference type="ARBA" id="ARBA00023242"/>
    </source>
</evidence>
<dbReference type="PRINTS" id="PR02028">
    <property type="entry name" value="CMYCBINDINGP"/>
</dbReference>
<dbReference type="RefSeq" id="XP_065653327.1">
    <property type="nucleotide sequence ID" value="XM_065797255.1"/>
</dbReference>
<evidence type="ECO:0000313" key="5">
    <source>
        <dbReference type="Proteomes" id="UP001652625"/>
    </source>
</evidence>
<dbReference type="PANTHER" id="PTHR13168:SF0">
    <property type="entry name" value="C-MYC-BINDING PROTEIN"/>
    <property type="match status" value="1"/>
</dbReference>
<reference evidence="6 7" key="1">
    <citation type="submission" date="2025-05" db="UniProtKB">
        <authorList>
            <consortium name="RefSeq"/>
        </authorList>
    </citation>
    <scope>IDENTIFICATION</scope>
</reference>
<dbReference type="PANTHER" id="PTHR13168">
    <property type="entry name" value="ASSOCIATE OF C-MYC AMY-1"/>
    <property type="match status" value="1"/>
</dbReference>
<evidence type="ECO:0000313" key="7">
    <source>
        <dbReference type="RefSeq" id="XP_065653328.1"/>
    </source>
</evidence>
<feature type="coiled-coil region" evidence="4">
    <location>
        <begin position="67"/>
        <end position="113"/>
    </location>
</feature>
<dbReference type="GeneID" id="136071824"/>
<dbReference type="RefSeq" id="XP_065653328.1">
    <property type="nucleotide sequence ID" value="XM_065797256.1"/>
</dbReference>
<dbReference type="InterPro" id="IPR026060">
    <property type="entry name" value="AMY1"/>
</dbReference>
<evidence type="ECO:0000313" key="6">
    <source>
        <dbReference type="RefSeq" id="XP_065653327.1"/>
    </source>
</evidence>
<dbReference type="Proteomes" id="UP001652625">
    <property type="component" value="Chromosome 05"/>
</dbReference>
<evidence type="ECO:0000256" key="1">
    <source>
        <dbReference type="ARBA" id="ARBA00004123"/>
    </source>
</evidence>
<evidence type="ECO:0000256" key="2">
    <source>
        <dbReference type="ARBA" id="ARBA00009389"/>
    </source>
</evidence>
<protein>
    <submittedName>
        <fullName evidence="6">c-Myc-binding protein homolog isoform X1</fullName>
    </submittedName>
    <submittedName>
        <fullName evidence="7">c-Myc-binding protein homolog isoform X2</fullName>
    </submittedName>
</protein>
<comment type="similarity">
    <text evidence="2">Belongs to the AMY1 family.</text>
</comment>
<accession>A0ABM4BVT8</accession>
<sequence length="114" mass="13211">MFEPEQLLNPPENRPTDSKREEFRKYLENSGVLDALTKVLVELYEEPEKPSNAVNFVKQHIGGVEAVDAKSEYISNLEARIKDLESEVYDLKIKLDKEERKEENNQNSNEENAD</sequence>
<evidence type="ECO:0000256" key="4">
    <source>
        <dbReference type="SAM" id="Coils"/>
    </source>
</evidence>
<keyword evidence="4" id="KW-0175">Coiled coil</keyword>
<proteinExistence type="inferred from homology"/>
<keyword evidence="3" id="KW-0539">Nucleus</keyword>
<comment type="subcellular location">
    <subcellularLocation>
        <location evidence="1">Nucleus</location>
    </subcellularLocation>
</comment>
<organism evidence="5 7">
    <name type="scientific">Hydra vulgaris</name>
    <name type="common">Hydra</name>
    <name type="synonym">Hydra attenuata</name>
    <dbReference type="NCBI Taxonomy" id="6087"/>
    <lineage>
        <taxon>Eukaryota</taxon>
        <taxon>Metazoa</taxon>
        <taxon>Cnidaria</taxon>
        <taxon>Hydrozoa</taxon>
        <taxon>Hydroidolina</taxon>
        <taxon>Anthoathecata</taxon>
        <taxon>Aplanulata</taxon>
        <taxon>Hydridae</taxon>
        <taxon>Hydra</taxon>
    </lineage>
</organism>